<protein>
    <submittedName>
        <fullName evidence="3">Uncharacterized protein LOC108673892</fullName>
    </submittedName>
</protein>
<keyword evidence="1" id="KW-0732">Signal</keyword>
<dbReference type="OrthoDB" id="10604896at2759"/>
<evidence type="ECO:0000256" key="1">
    <source>
        <dbReference type="SAM" id="SignalP"/>
    </source>
</evidence>
<keyword evidence="2" id="KW-1185">Reference proteome</keyword>
<evidence type="ECO:0000313" key="2">
    <source>
        <dbReference type="Proteomes" id="UP000694843"/>
    </source>
</evidence>
<dbReference type="Proteomes" id="UP000694843">
    <property type="component" value="Unplaced"/>
</dbReference>
<gene>
    <name evidence="3" type="primary">LOC108673892</name>
</gene>
<proteinExistence type="predicted"/>
<feature type="signal peptide" evidence="1">
    <location>
        <begin position="1"/>
        <end position="17"/>
    </location>
</feature>
<evidence type="ECO:0000313" key="3">
    <source>
        <dbReference type="RefSeq" id="XP_018017270.1"/>
    </source>
</evidence>
<organism evidence="2 3">
    <name type="scientific">Hyalella azteca</name>
    <name type="common">Amphipod</name>
    <dbReference type="NCBI Taxonomy" id="294128"/>
    <lineage>
        <taxon>Eukaryota</taxon>
        <taxon>Metazoa</taxon>
        <taxon>Ecdysozoa</taxon>
        <taxon>Arthropoda</taxon>
        <taxon>Crustacea</taxon>
        <taxon>Multicrustacea</taxon>
        <taxon>Malacostraca</taxon>
        <taxon>Eumalacostraca</taxon>
        <taxon>Peracarida</taxon>
        <taxon>Amphipoda</taxon>
        <taxon>Senticaudata</taxon>
        <taxon>Talitrida</taxon>
        <taxon>Talitroidea</taxon>
        <taxon>Hyalellidae</taxon>
        <taxon>Hyalella</taxon>
    </lineage>
</organism>
<dbReference type="GeneID" id="108673892"/>
<feature type="chain" id="PRO_5034386888" evidence="1">
    <location>
        <begin position="18"/>
        <end position="182"/>
    </location>
</feature>
<accession>A0A8B7NU83</accession>
<name>A0A8B7NU83_HYAAZ</name>
<dbReference type="AlphaFoldDB" id="A0A8B7NU83"/>
<dbReference type="RefSeq" id="XP_018017270.1">
    <property type="nucleotide sequence ID" value="XM_018161781.2"/>
</dbReference>
<reference evidence="3" key="1">
    <citation type="submission" date="2025-08" db="UniProtKB">
        <authorList>
            <consortium name="RefSeq"/>
        </authorList>
    </citation>
    <scope>IDENTIFICATION</scope>
    <source>
        <tissue evidence="3">Whole organism</tissue>
    </source>
</reference>
<dbReference type="KEGG" id="hazt:108673892"/>
<sequence length="182" mass="20096">MKVALCLSLLFAASAVASPMFGASGMMKRRFPGAPDMTVRMYREIQNSNNAQREPETNAAAGTPVLRTNVATQNTQDRNWMFSNAVPAPALTGPADLIAPAPQITSQSSGQSAPAQLNLRDVQYQNAVDSSYFYSDYPTSFYPRESYGYLNFPEADLFDGFYSKGYNSYRGHSPVIPRRGYY</sequence>